<gene>
    <name evidence="1" type="ORF">HanXRQr2_Chr02g0056811</name>
</gene>
<evidence type="ECO:0000313" key="2">
    <source>
        <dbReference type="Proteomes" id="UP000215914"/>
    </source>
</evidence>
<keyword evidence="2" id="KW-1185">Reference proteome</keyword>
<comment type="caution">
    <text evidence="1">The sequence shown here is derived from an EMBL/GenBank/DDBJ whole genome shotgun (WGS) entry which is preliminary data.</text>
</comment>
<dbReference type="Proteomes" id="UP000215914">
    <property type="component" value="Unassembled WGS sequence"/>
</dbReference>
<protein>
    <submittedName>
        <fullName evidence="1">Uncharacterized protein</fullName>
    </submittedName>
</protein>
<reference evidence="1" key="1">
    <citation type="journal article" date="2017" name="Nature">
        <title>The sunflower genome provides insights into oil metabolism, flowering and Asterid evolution.</title>
        <authorList>
            <person name="Badouin H."/>
            <person name="Gouzy J."/>
            <person name="Grassa C.J."/>
            <person name="Murat F."/>
            <person name="Staton S.E."/>
            <person name="Cottret L."/>
            <person name="Lelandais-Briere C."/>
            <person name="Owens G.L."/>
            <person name="Carrere S."/>
            <person name="Mayjonade B."/>
            <person name="Legrand L."/>
            <person name="Gill N."/>
            <person name="Kane N.C."/>
            <person name="Bowers J.E."/>
            <person name="Hubner S."/>
            <person name="Bellec A."/>
            <person name="Berard A."/>
            <person name="Berges H."/>
            <person name="Blanchet N."/>
            <person name="Boniface M.C."/>
            <person name="Brunel D."/>
            <person name="Catrice O."/>
            <person name="Chaidir N."/>
            <person name="Claudel C."/>
            <person name="Donnadieu C."/>
            <person name="Faraut T."/>
            <person name="Fievet G."/>
            <person name="Helmstetter N."/>
            <person name="King M."/>
            <person name="Knapp S.J."/>
            <person name="Lai Z."/>
            <person name="Le Paslier M.C."/>
            <person name="Lippi Y."/>
            <person name="Lorenzon L."/>
            <person name="Mandel J.R."/>
            <person name="Marage G."/>
            <person name="Marchand G."/>
            <person name="Marquand E."/>
            <person name="Bret-Mestries E."/>
            <person name="Morien E."/>
            <person name="Nambeesan S."/>
            <person name="Nguyen T."/>
            <person name="Pegot-Espagnet P."/>
            <person name="Pouilly N."/>
            <person name="Raftis F."/>
            <person name="Sallet E."/>
            <person name="Schiex T."/>
            <person name="Thomas J."/>
            <person name="Vandecasteele C."/>
            <person name="Vares D."/>
            <person name="Vear F."/>
            <person name="Vautrin S."/>
            <person name="Crespi M."/>
            <person name="Mangin B."/>
            <person name="Burke J.M."/>
            <person name="Salse J."/>
            <person name="Munos S."/>
            <person name="Vincourt P."/>
            <person name="Rieseberg L.H."/>
            <person name="Langlade N.B."/>
        </authorList>
    </citation>
    <scope>NUCLEOTIDE SEQUENCE</scope>
    <source>
        <tissue evidence="1">Leaves</tissue>
    </source>
</reference>
<name>A0A9K3NYZ8_HELAN</name>
<dbReference type="EMBL" id="MNCJ02000317">
    <property type="protein sequence ID" value="KAF5817759.1"/>
    <property type="molecule type" value="Genomic_DNA"/>
</dbReference>
<dbReference type="AlphaFoldDB" id="A0A9K3NYZ8"/>
<evidence type="ECO:0000313" key="1">
    <source>
        <dbReference type="EMBL" id="KAF5817759.1"/>
    </source>
</evidence>
<dbReference type="PANTHER" id="PTHR35752:SF1">
    <property type="entry name" value="G-PROTEIN COUPLED RECEPTOR"/>
    <property type="match status" value="1"/>
</dbReference>
<organism evidence="1 2">
    <name type="scientific">Helianthus annuus</name>
    <name type="common">Common sunflower</name>
    <dbReference type="NCBI Taxonomy" id="4232"/>
    <lineage>
        <taxon>Eukaryota</taxon>
        <taxon>Viridiplantae</taxon>
        <taxon>Streptophyta</taxon>
        <taxon>Embryophyta</taxon>
        <taxon>Tracheophyta</taxon>
        <taxon>Spermatophyta</taxon>
        <taxon>Magnoliopsida</taxon>
        <taxon>eudicotyledons</taxon>
        <taxon>Gunneridae</taxon>
        <taxon>Pentapetalae</taxon>
        <taxon>asterids</taxon>
        <taxon>campanulids</taxon>
        <taxon>Asterales</taxon>
        <taxon>Asteraceae</taxon>
        <taxon>Asteroideae</taxon>
        <taxon>Heliantheae alliance</taxon>
        <taxon>Heliantheae</taxon>
        <taxon>Helianthus</taxon>
    </lineage>
</organism>
<dbReference type="Gramene" id="mRNA:HanXRQr2_Chr02g0056811">
    <property type="protein sequence ID" value="mRNA:HanXRQr2_Chr02g0056811"/>
    <property type="gene ID" value="HanXRQr2_Chr02g0056811"/>
</dbReference>
<sequence>MTAVASLSHLLQKPTVTVSPKTGLEVTLSNSAATGSPLTTLSPTLLNIDRKCTKSSIAIF</sequence>
<reference evidence="1" key="2">
    <citation type="submission" date="2020-06" db="EMBL/GenBank/DDBJ databases">
        <title>Helianthus annuus Genome sequencing and assembly Release 2.</title>
        <authorList>
            <person name="Gouzy J."/>
            <person name="Langlade N."/>
            <person name="Munos S."/>
        </authorList>
    </citation>
    <scope>NUCLEOTIDE SEQUENCE</scope>
    <source>
        <tissue evidence="1">Leaves</tissue>
    </source>
</reference>
<dbReference type="PANTHER" id="PTHR35752">
    <property type="entry name" value="G-PROTEIN COUPLED RECEPTOR"/>
    <property type="match status" value="1"/>
</dbReference>
<proteinExistence type="predicted"/>
<accession>A0A9K3NYZ8</accession>